<dbReference type="PANTHER" id="PTHR37461:SF1">
    <property type="entry name" value="ANTI-SIGMA-K FACTOR RSKA"/>
    <property type="match status" value="1"/>
</dbReference>
<dbReference type="EMBL" id="JAMXLR010000078">
    <property type="protein sequence ID" value="MCO6046909.1"/>
    <property type="molecule type" value="Genomic_DNA"/>
</dbReference>
<keyword evidence="4 10" id="KW-0812">Transmembrane</keyword>
<dbReference type="AlphaFoldDB" id="A0A9X2FHH6"/>
<keyword evidence="14" id="KW-1185">Reference proteome</keyword>
<dbReference type="InterPro" id="IPR041916">
    <property type="entry name" value="Anti_sigma_zinc_sf"/>
</dbReference>
<evidence type="ECO:0000313" key="13">
    <source>
        <dbReference type="EMBL" id="MCO6046909.1"/>
    </source>
</evidence>
<dbReference type="InterPro" id="IPR018764">
    <property type="entry name" value="RskA_C"/>
</dbReference>
<evidence type="ECO:0000256" key="3">
    <source>
        <dbReference type="ARBA" id="ARBA00022475"/>
    </source>
</evidence>
<comment type="caution">
    <text evidence="13">The sequence shown here is derived from an EMBL/GenBank/DDBJ whole genome shotgun (WGS) entry which is preliminary data.</text>
</comment>
<dbReference type="InterPro" id="IPR027383">
    <property type="entry name" value="Znf_put"/>
</dbReference>
<reference evidence="13" key="1">
    <citation type="submission" date="2022-06" db="EMBL/GenBank/DDBJ databases">
        <title>Aeoliella straminimaris, a novel planctomycete from sediments.</title>
        <authorList>
            <person name="Vitorino I.R."/>
            <person name="Lage O.M."/>
        </authorList>
    </citation>
    <scope>NUCLEOTIDE SEQUENCE</scope>
    <source>
        <strain evidence="13">ICT_H6.2</strain>
    </source>
</reference>
<evidence type="ECO:0000256" key="10">
    <source>
        <dbReference type="SAM" id="Phobius"/>
    </source>
</evidence>
<dbReference type="InterPro" id="IPR051474">
    <property type="entry name" value="Anti-sigma-K/W_factor"/>
</dbReference>
<keyword evidence="6 10" id="KW-0472">Membrane</keyword>
<evidence type="ECO:0000256" key="9">
    <source>
        <dbReference type="SAM" id="MobiDB-lite"/>
    </source>
</evidence>
<dbReference type="Gene3D" id="1.10.10.1320">
    <property type="entry name" value="Anti-sigma factor, zinc-finger domain"/>
    <property type="match status" value="1"/>
</dbReference>
<name>A0A9X2FHH6_9BACT</name>
<organism evidence="13 14">
    <name type="scientific">Aeoliella straminimaris</name>
    <dbReference type="NCBI Taxonomy" id="2954799"/>
    <lineage>
        <taxon>Bacteria</taxon>
        <taxon>Pseudomonadati</taxon>
        <taxon>Planctomycetota</taxon>
        <taxon>Planctomycetia</taxon>
        <taxon>Pirellulales</taxon>
        <taxon>Lacipirellulaceae</taxon>
        <taxon>Aeoliella</taxon>
    </lineage>
</organism>
<evidence type="ECO:0000256" key="4">
    <source>
        <dbReference type="ARBA" id="ARBA00022692"/>
    </source>
</evidence>
<keyword evidence="5 10" id="KW-1133">Transmembrane helix</keyword>
<evidence type="ECO:0000256" key="1">
    <source>
        <dbReference type="ARBA" id="ARBA00004167"/>
    </source>
</evidence>
<dbReference type="Proteomes" id="UP001155241">
    <property type="component" value="Unassembled WGS sequence"/>
</dbReference>
<dbReference type="PANTHER" id="PTHR37461">
    <property type="entry name" value="ANTI-SIGMA-K FACTOR RSKA"/>
    <property type="match status" value="1"/>
</dbReference>
<gene>
    <name evidence="13" type="ORF">NG895_23665</name>
</gene>
<dbReference type="Pfam" id="PF10099">
    <property type="entry name" value="RskA_C"/>
    <property type="match status" value="1"/>
</dbReference>
<evidence type="ECO:0000256" key="2">
    <source>
        <dbReference type="ARBA" id="ARBA00004236"/>
    </source>
</evidence>
<evidence type="ECO:0000256" key="5">
    <source>
        <dbReference type="ARBA" id="ARBA00022989"/>
    </source>
</evidence>
<dbReference type="GO" id="GO:0016989">
    <property type="term" value="F:sigma factor antagonist activity"/>
    <property type="evidence" value="ECO:0007669"/>
    <property type="project" value="TreeGrafter"/>
</dbReference>
<evidence type="ECO:0000256" key="6">
    <source>
        <dbReference type="ARBA" id="ARBA00023136"/>
    </source>
</evidence>
<accession>A0A9X2FHH6</accession>
<feature type="domain" description="Anti-sigma K factor RskA C-terminal" evidence="11">
    <location>
        <begin position="111"/>
        <end position="253"/>
    </location>
</feature>
<feature type="domain" description="Putative zinc-finger" evidence="12">
    <location>
        <begin position="3"/>
        <end position="31"/>
    </location>
</feature>
<sequence>MNCTQIQELLPEYSLGLLTEAEAAVVDEHLAAGCYHCEAMLDELGEAAAIIPFTDPTATQHLEPPAELKDALMQRVQDDARHRVAEVATVPREDSVPPAAKSRSRWKYVLAYAAAAAIAFVMGSQFTVPPQPLVLSQAEREQLYQERMAQIQQSFDAEQVRLATATRSASQPHKQGAVVWDYRARQVHLFAFDLPATESSGVLQAWVVDGVGACIPIGLLEVDQRGDVAQAFTVPQQVDSVHSILVTLEPEPAASTIPAGSQPPGEVRLVAPFEPQ</sequence>
<comment type="subcellular location">
    <subcellularLocation>
        <location evidence="2">Cell membrane</location>
    </subcellularLocation>
    <subcellularLocation>
        <location evidence="1">Membrane</location>
        <topology evidence="1">Single-pass membrane protein</topology>
    </subcellularLocation>
</comment>
<proteinExistence type="predicted"/>
<feature type="region of interest" description="Disordered" evidence="9">
    <location>
        <begin position="254"/>
        <end position="276"/>
    </location>
</feature>
<dbReference type="GO" id="GO:0005886">
    <property type="term" value="C:plasma membrane"/>
    <property type="evidence" value="ECO:0007669"/>
    <property type="project" value="UniProtKB-SubCell"/>
</dbReference>
<dbReference type="GO" id="GO:0006417">
    <property type="term" value="P:regulation of translation"/>
    <property type="evidence" value="ECO:0007669"/>
    <property type="project" value="TreeGrafter"/>
</dbReference>
<feature type="transmembrane region" description="Helical" evidence="10">
    <location>
        <begin position="109"/>
        <end position="128"/>
    </location>
</feature>
<evidence type="ECO:0000259" key="12">
    <source>
        <dbReference type="Pfam" id="PF13490"/>
    </source>
</evidence>
<evidence type="ECO:0000259" key="11">
    <source>
        <dbReference type="Pfam" id="PF10099"/>
    </source>
</evidence>
<protein>
    <recommendedName>
        <fullName evidence="8">Regulator of SigK</fullName>
    </recommendedName>
    <alternativeName>
        <fullName evidence="7">Sigma-K anti-sigma factor RskA</fullName>
    </alternativeName>
</protein>
<dbReference type="Pfam" id="PF13490">
    <property type="entry name" value="zf-HC2"/>
    <property type="match status" value="1"/>
</dbReference>
<evidence type="ECO:0000256" key="8">
    <source>
        <dbReference type="ARBA" id="ARBA00030803"/>
    </source>
</evidence>
<keyword evidence="3" id="KW-1003">Cell membrane</keyword>
<dbReference type="RefSeq" id="WP_252855024.1">
    <property type="nucleotide sequence ID" value="NZ_JAMXLR010000078.1"/>
</dbReference>
<evidence type="ECO:0000313" key="14">
    <source>
        <dbReference type="Proteomes" id="UP001155241"/>
    </source>
</evidence>
<evidence type="ECO:0000256" key="7">
    <source>
        <dbReference type="ARBA" id="ARBA00029829"/>
    </source>
</evidence>